<comment type="similarity">
    <text evidence="1 4">Belongs to the antibiotic N-acetyltransferase family.</text>
</comment>
<dbReference type="EMBL" id="DYWT01000273">
    <property type="protein sequence ID" value="HJF33639.1"/>
    <property type="molecule type" value="Genomic_DNA"/>
</dbReference>
<comment type="caution">
    <text evidence="5">The sequence shown here is derived from an EMBL/GenBank/DDBJ whole genome shotgun (WGS) entry which is preliminary data.</text>
</comment>
<dbReference type="PANTHER" id="PTHR11104">
    <property type="entry name" value="AMINOGLYCOSIDE N3-ACETYLTRANSFERASE"/>
    <property type="match status" value="1"/>
</dbReference>
<dbReference type="SUPFAM" id="SSF110710">
    <property type="entry name" value="TTHA0583/YokD-like"/>
    <property type="match status" value="1"/>
</dbReference>
<sequence>MTEFEAIQQTPSFQSKETLKEQLSTLGVKSGDHIIVHSSLKSMGWIAGGAQAVVESLIETVTCNGTIIMPAQSADNSEPSYWMLPPVPKAWHEPIRQSIPAYNPSLTHLRGMGKIADCFHRHPETIRSPHPAHSFMAWGLHADEWMAEHPLEDSFGMSSPLGKMLVANVKVIMIGVGYESCTALHLSEYLVPGLTVSPQGAAIMQDGERFWATFDMADVDSDVFPALGQAFEGINPGIVLDGKLGQALCKVVPMKPLVDFGTEWIRKKEG</sequence>
<dbReference type="Pfam" id="PF02522">
    <property type="entry name" value="Antibiotic_NAT"/>
    <property type="match status" value="1"/>
</dbReference>
<evidence type="ECO:0000313" key="6">
    <source>
        <dbReference type="Proteomes" id="UP000698173"/>
    </source>
</evidence>
<keyword evidence="3 4" id="KW-0012">Acyltransferase</keyword>
<reference evidence="5" key="1">
    <citation type="journal article" date="2021" name="PeerJ">
        <title>Extensive microbial diversity within the chicken gut microbiome revealed by metagenomics and culture.</title>
        <authorList>
            <person name="Gilroy R."/>
            <person name="Ravi A."/>
            <person name="Getino M."/>
            <person name="Pursley I."/>
            <person name="Horton D.L."/>
            <person name="Alikhan N.F."/>
            <person name="Baker D."/>
            <person name="Gharbi K."/>
            <person name="Hall N."/>
            <person name="Watson M."/>
            <person name="Adriaenssens E.M."/>
            <person name="Foster-Nyarko E."/>
            <person name="Jarju S."/>
            <person name="Secka A."/>
            <person name="Antonio M."/>
            <person name="Oren A."/>
            <person name="Chaudhuri R.R."/>
            <person name="La Ragione R."/>
            <person name="Hildebrand F."/>
            <person name="Pallen M.J."/>
        </authorList>
    </citation>
    <scope>NUCLEOTIDE SEQUENCE</scope>
    <source>
        <strain evidence="5">CHK171-7178</strain>
    </source>
</reference>
<dbReference type="InterPro" id="IPR028345">
    <property type="entry name" value="Antibiotic_NAT-like"/>
</dbReference>
<evidence type="ECO:0000256" key="4">
    <source>
        <dbReference type="RuleBase" id="RU365031"/>
    </source>
</evidence>
<reference evidence="5" key="2">
    <citation type="submission" date="2021-09" db="EMBL/GenBank/DDBJ databases">
        <authorList>
            <person name="Gilroy R."/>
        </authorList>
    </citation>
    <scope>NUCLEOTIDE SEQUENCE</scope>
    <source>
        <strain evidence="5">CHK171-7178</strain>
    </source>
</reference>
<gene>
    <name evidence="5" type="ORF">K8V56_17890</name>
</gene>
<evidence type="ECO:0000256" key="1">
    <source>
        <dbReference type="ARBA" id="ARBA00006383"/>
    </source>
</evidence>
<evidence type="ECO:0000313" key="5">
    <source>
        <dbReference type="EMBL" id="HJF33639.1"/>
    </source>
</evidence>
<dbReference type="EC" id="2.3.1.-" evidence="4"/>
<dbReference type="AlphaFoldDB" id="A0A921G288"/>
<accession>A0A921G288</accession>
<evidence type="ECO:0000256" key="3">
    <source>
        <dbReference type="ARBA" id="ARBA00023315"/>
    </source>
</evidence>
<dbReference type="Proteomes" id="UP000698173">
    <property type="component" value="Unassembled WGS sequence"/>
</dbReference>
<dbReference type="PANTHER" id="PTHR11104:SF0">
    <property type="entry name" value="SPBETA PROPHAGE-DERIVED AMINOGLYCOSIDE N(3')-ACETYLTRANSFERASE-LIKE PROTEIN YOKD"/>
    <property type="match status" value="1"/>
</dbReference>
<dbReference type="GO" id="GO:0046353">
    <property type="term" value="F:aminoglycoside 3-N-acetyltransferase activity"/>
    <property type="evidence" value="ECO:0007669"/>
    <property type="project" value="UniProtKB-EC"/>
</dbReference>
<protein>
    <recommendedName>
        <fullName evidence="4">Aminoglycoside N(3)-acetyltransferase</fullName>
        <ecNumber evidence="4">2.3.1.-</ecNumber>
    </recommendedName>
</protein>
<dbReference type="InterPro" id="IPR003679">
    <property type="entry name" value="Amioglycoside_AcTrfase"/>
</dbReference>
<proteinExistence type="inferred from homology"/>
<dbReference type="GO" id="GO:0046677">
    <property type="term" value="P:response to antibiotic"/>
    <property type="evidence" value="ECO:0007669"/>
    <property type="project" value="UniProtKB-KW"/>
</dbReference>
<organism evidence="5 6">
    <name type="scientific">Sporosarcina psychrophila</name>
    <name type="common">Bacillus psychrophilus</name>
    <dbReference type="NCBI Taxonomy" id="1476"/>
    <lineage>
        <taxon>Bacteria</taxon>
        <taxon>Bacillati</taxon>
        <taxon>Bacillota</taxon>
        <taxon>Bacilli</taxon>
        <taxon>Bacillales</taxon>
        <taxon>Caryophanaceae</taxon>
        <taxon>Sporosarcina</taxon>
    </lineage>
</organism>
<keyword evidence="4" id="KW-0046">Antibiotic resistance</keyword>
<keyword evidence="2 4" id="KW-0808">Transferase</keyword>
<name>A0A921G288_SPOPS</name>
<comment type="catalytic activity">
    <reaction evidence="4">
        <text>a 2-deoxystreptamine antibiotic + acetyl-CoA = an N(3)-acetyl-2-deoxystreptamine antibiotic + CoA + H(+)</text>
        <dbReference type="Rhea" id="RHEA:12665"/>
        <dbReference type="ChEBI" id="CHEBI:15378"/>
        <dbReference type="ChEBI" id="CHEBI:57287"/>
        <dbReference type="ChEBI" id="CHEBI:57288"/>
        <dbReference type="ChEBI" id="CHEBI:57921"/>
        <dbReference type="ChEBI" id="CHEBI:77452"/>
        <dbReference type="EC" id="2.3.1.81"/>
    </reaction>
</comment>
<evidence type="ECO:0000256" key="2">
    <source>
        <dbReference type="ARBA" id="ARBA00022679"/>
    </source>
</evidence>